<name>A0A9D7LSN5_9RHOO</name>
<protein>
    <submittedName>
        <fullName evidence="2">Phasin family protein</fullName>
    </submittedName>
</protein>
<evidence type="ECO:0000313" key="2">
    <source>
        <dbReference type="EMBL" id="MBK8890443.1"/>
    </source>
</evidence>
<dbReference type="Proteomes" id="UP000808146">
    <property type="component" value="Unassembled WGS sequence"/>
</dbReference>
<dbReference type="Pfam" id="PF09361">
    <property type="entry name" value="Phasin_2"/>
    <property type="match status" value="1"/>
</dbReference>
<dbReference type="InterPro" id="IPR010127">
    <property type="entry name" value="Phasin_subfam-1"/>
</dbReference>
<dbReference type="InterPro" id="IPR018968">
    <property type="entry name" value="Phasin"/>
</dbReference>
<gene>
    <name evidence="2" type="ORF">IPN75_08575</name>
</gene>
<dbReference type="AlphaFoldDB" id="A0A9D7LSN5"/>
<sequence length="187" mass="19547">MNKPNMEQLAAAQQANAEVMMALLRTAFNGAERLAALNMAASRELFNNTVANAQQLLGAKDAAEVAKLGSDLGKPNVDKWVDYSRSVYDLVASMQKEVTSVMESQYSSFAKNATSVVDKATASAPIGGDVFAAAMKSMLSASTKAFDNMNAMAKQLSDVAEANITAATTATTKAVNATSAARKAAPK</sequence>
<dbReference type="EMBL" id="JADKBR010000007">
    <property type="protein sequence ID" value="MBK8890443.1"/>
    <property type="molecule type" value="Genomic_DNA"/>
</dbReference>
<evidence type="ECO:0000313" key="3">
    <source>
        <dbReference type="Proteomes" id="UP000808146"/>
    </source>
</evidence>
<feature type="domain" description="Phasin" evidence="1">
    <location>
        <begin position="7"/>
        <end position="106"/>
    </location>
</feature>
<accession>A0A9D7LSN5</accession>
<comment type="caution">
    <text evidence="2">The sequence shown here is derived from an EMBL/GenBank/DDBJ whole genome shotgun (WGS) entry which is preliminary data.</text>
</comment>
<proteinExistence type="predicted"/>
<reference evidence="2" key="1">
    <citation type="submission" date="2020-10" db="EMBL/GenBank/DDBJ databases">
        <title>Connecting structure to function with the recovery of over 1000 high-quality activated sludge metagenome-assembled genomes encoding full-length rRNA genes using long-read sequencing.</title>
        <authorList>
            <person name="Singleton C.M."/>
            <person name="Petriglieri F."/>
            <person name="Kristensen J.M."/>
            <person name="Kirkegaard R.H."/>
            <person name="Michaelsen T.Y."/>
            <person name="Andersen M.H."/>
            <person name="Karst S.M."/>
            <person name="Dueholm M.S."/>
            <person name="Nielsen P.H."/>
            <person name="Albertsen M."/>
        </authorList>
    </citation>
    <scope>NUCLEOTIDE SEQUENCE</scope>
    <source>
        <strain evidence="2">OdNE_18-Q3-R46-58_BAT3C.305</strain>
    </source>
</reference>
<evidence type="ECO:0000259" key="1">
    <source>
        <dbReference type="Pfam" id="PF09361"/>
    </source>
</evidence>
<dbReference type="NCBIfam" id="TIGR01841">
    <property type="entry name" value="phasin"/>
    <property type="match status" value="1"/>
</dbReference>
<organism evidence="2 3">
    <name type="scientific">Candidatus Dechloromonas phosphorivorans</name>
    <dbReference type="NCBI Taxonomy" id="2899244"/>
    <lineage>
        <taxon>Bacteria</taxon>
        <taxon>Pseudomonadati</taxon>
        <taxon>Pseudomonadota</taxon>
        <taxon>Betaproteobacteria</taxon>
        <taxon>Rhodocyclales</taxon>
        <taxon>Azonexaceae</taxon>
        <taxon>Dechloromonas</taxon>
    </lineage>
</organism>